<organism evidence="2 3">
    <name type="scientific">Anaeromyxobacter diazotrophicus</name>
    <dbReference type="NCBI Taxonomy" id="2590199"/>
    <lineage>
        <taxon>Bacteria</taxon>
        <taxon>Pseudomonadati</taxon>
        <taxon>Myxococcota</taxon>
        <taxon>Myxococcia</taxon>
        <taxon>Myxococcales</taxon>
        <taxon>Cystobacterineae</taxon>
        <taxon>Anaeromyxobacteraceae</taxon>
        <taxon>Anaeromyxobacter</taxon>
    </lineage>
</organism>
<dbReference type="EMBL" id="BJTG01000009">
    <property type="protein sequence ID" value="GEJ58889.1"/>
    <property type="molecule type" value="Genomic_DNA"/>
</dbReference>
<feature type="signal peptide" evidence="1">
    <location>
        <begin position="1"/>
        <end position="30"/>
    </location>
</feature>
<reference evidence="3" key="1">
    <citation type="journal article" date="2020" name="Appl. Environ. Microbiol.">
        <title>Diazotrophic Anaeromyxobacter Isolates from Soils.</title>
        <authorList>
            <person name="Masuda Y."/>
            <person name="Yamanaka H."/>
            <person name="Xu Z.X."/>
            <person name="Shiratori Y."/>
            <person name="Aono T."/>
            <person name="Amachi S."/>
            <person name="Senoo K."/>
            <person name="Itoh H."/>
        </authorList>
    </citation>
    <scope>NUCLEOTIDE SEQUENCE [LARGE SCALE GENOMIC DNA]</scope>
    <source>
        <strain evidence="3">R267</strain>
    </source>
</reference>
<accession>A0A7I9VS45</accession>
<dbReference type="Proteomes" id="UP000503640">
    <property type="component" value="Unassembled WGS sequence"/>
</dbReference>
<feature type="chain" id="PRO_5029658585" description="Outer membrane lipoprotein-sorting protein" evidence="1">
    <location>
        <begin position="31"/>
        <end position="290"/>
    </location>
</feature>
<dbReference type="PROSITE" id="PS51257">
    <property type="entry name" value="PROKAR_LIPOPROTEIN"/>
    <property type="match status" value="1"/>
</dbReference>
<evidence type="ECO:0000313" key="3">
    <source>
        <dbReference type="Proteomes" id="UP000503640"/>
    </source>
</evidence>
<gene>
    <name evidence="2" type="ORF">AMYX_36300</name>
</gene>
<dbReference type="Gene3D" id="2.50.20.10">
    <property type="entry name" value="Lipoprotein localisation LolA/LolB/LppX"/>
    <property type="match status" value="1"/>
</dbReference>
<keyword evidence="3" id="KW-1185">Reference proteome</keyword>
<evidence type="ECO:0000256" key="1">
    <source>
        <dbReference type="SAM" id="SignalP"/>
    </source>
</evidence>
<dbReference type="AlphaFoldDB" id="A0A7I9VS45"/>
<protein>
    <recommendedName>
        <fullName evidence="4">Outer membrane lipoprotein-sorting protein</fullName>
    </recommendedName>
</protein>
<evidence type="ECO:0008006" key="4">
    <source>
        <dbReference type="Google" id="ProtNLM"/>
    </source>
</evidence>
<dbReference type="RefSeq" id="WP_176067855.1">
    <property type="nucleotide sequence ID" value="NZ_BJTG01000009.1"/>
</dbReference>
<proteinExistence type="predicted"/>
<comment type="caution">
    <text evidence="2">The sequence shown here is derived from an EMBL/GenBank/DDBJ whole genome shotgun (WGS) entry which is preliminary data.</text>
</comment>
<keyword evidence="1" id="KW-0732">Signal</keyword>
<evidence type="ECO:0000313" key="2">
    <source>
        <dbReference type="EMBL" id="GEJ58889.1"/>
    </source>
</evidence>
<sequence length="290" mass="31807">MTSRVRPAPPHAPFAAALALALALAGCHRASPAERAARPILEKNAAARGGAAAWRAVESLAMSGKLEAGRPRDPVKLAASYLRQLRQTKGELRRAAVQARAAEPEQPVQLPFAMELKRPHKTRLEIAFQGQTAVQVFDGSQGRKLRPFLGRREVEPFSAEELRLASQQAELDGPLLEAAARGHRVALVGEEQVEGRDAYRLAITSAEGQVRQVWVDAQTFLDVKVDGARRLDGKSRAVSTYLRDYRPVHGLMIPHLLETVVEGVEGSEKITIERVFLNPELDDARFTTPQ</sequence>
<name>A0A7I9VS45_9BACT</name>